<evidence type="ECO:0000256" key="4">
    <source>
        <dbReference type="ARBA" id="ARBA00023163"/>
    </source>
</evidence>
<keyword evidence="3" id="KW-0238">DNA-binding</keyword>
<gene>
    <name evidence="6" type="ORF">VA613_13710</name>
</gene>
<evidence type="ECO:0000256" key="3">
    <source>
        <dbReference type="ARBA" id="ARBA00023125"/>
    </source>
</evidence>
<comment type="similarity">
    <text evidence="1">Belongs to the LysR transcriptional regulatory family.</text>
</comment>
<accession>A0ABZ1CM70</accession>
<evidence type="ECO:0000313" key="7">
    <source>
        <dbReference type="Proteomes" id="UP001334732"/>
    </source>
</evidence>
<dbReference type="InterPro" id="IPR005119">
    <property type="entry name" value="LysR_subst-bd"/>
</dbReference>
<dbReference type="CDD" id="cd08422">
    <property type="entry name" value="PBP2_CrgA_like"/>
    <property type="match status" value="1"/>
</dbReference>
<keyword evidence="4" id="KW-0804">Transcription</keyword>
<protein>
    <submittedName>
        <fullName evidence="6">LysR substrate-binding domain-containing protein</fullName>
    </submittedName>
</protein>
<dbReference type="InterPro" id="IPR000847">
    <property type="entry name" value="LysR_HTH_N"/>
</dbReference>
<dbReference type="InterPro" id="IPR036388">
    <property type="entry name" value="WH-like_DNA-bd_sf"/>
</dbReference>
<dbReference type="SUPFAM" id="SSF53850">
    <property type="entry name" value="Periplasmic binding protein-like II"/>
    <property type="match status" value="1"/>
</dbReference>
<evidence type="ECO:0000313" key="6">
    <source>
        <dbReference type="EMBL" id="WRS39048.1"/>
    </source>
</evidence>
<proteinExistence type="inferred from homology"/>
<reference evidence="6 7" key="1">
    <citation type="submission" date="2023-12" db="EMBL/GenBank/DDBJ databases">
        <title>Thiobacillus sedimentum sp. nov., a chemolithoautotrophic sulfur-oxidizing bacterium isolated from freshwater sediment.</title>
        <authorList>
            <person name="Luo J."/>
            <person name="Dai C."/>
        </authorList>
    </citation>
    <scope>NUCLEOTIDE SEQUENCE [LARGE SCALE GENOMIC DNA]</scope>
    <source>
        <strain evidence="6 7">SCUT-2</strain>
    </source>
</reference>
<keyword evidence="7" id="KW-1185">Reference proteome</keyword>
<feature type="domain" description="HTH lysR-type" evidence="5">
    <location>
        <begin position="2"/>
        <end position="59"/>
    </location>
</feature>
<dbReference type="EMBL" id="CP141769">
    <property type="protein sequence ID" value="WRS39048.1"/>
    <property type="molecule type" value="Genomic_DNA"/>
</dbReference>
<dbReference type="PRINTS" id="PR00039">
    <property type="entry name" value="HTHLYSR"/>
</dbReference>
<dbReference type="Gene3D" id="3.40.190.290">
    <property type="match status" value="1"/>
</dbReference>
<dbReference type="PANTHER" id="PTHR30537:SF35">
    <property type="entry name" value="TRANSCRIPTIONAL REGULATORY PROTEIN"/>
    <property type="match status" value="1"/>
</dbReference>
<dbReference type="SUPFAM" id="SSF46785">
    <property type="entry name" value="Winged helix' DNA-binding domain"/>
    <property type="match status" value="1"/>
</dbReference>
<dbReference type="RefSeq" id="WP_324779580.1">
    <property type="nucleotide sequence ID" value="NZ_CP141769.1"/>
</dbReference>
<dbReference type="InterPro" id="IPR058163">
    <property type="entry name" value="LysR-type_TF_proteobact-type"/>
</dbReference>
<sequence>MLDLEAARTFALVVQNQSFSETARRLGVSAPVISKQVARLEKSLGARLLQRTTRRLGLTEAGTAFYAHCLRMLEEADAAERAVSRLHEAPRGHLRVSATVGFGSLRIAPLLPGFLARYPEVSVELVCDDRVVDLVDGGYDLALRLTAQPGALLVARALTAVRQVLCAAPAYLERHGTPQRPEELADHNCLRYLRSDDTGDARWSFVSEGRPLNVPASGNFATNNIDALRRAALAGLGIILGSSYRLEPDIRAGRLVEILADFLPGQDARIYAVYPSNRHLSPKVRVFIDYLVEALAET</sequence>
<evidence type="ECO:0000259" key="5">
    <source>
        <dbReference type="PROSITE" id="PS50931"/>
    </source>
</evidence>
<evidence type="ECO:0000256" key="1">
    <source>
        <dbReference type="ARBA" id="ARBA00009437"/>
    </source>
</evidence>
<organism evidence="6 7">
    <name type="scientific">Thiobacillus sedimenti</name>
    <dbReference type="NCBI Taxonomy" id="3110231"/>
    <lineage>
        <taxon>Bacteria</taxon>
        <taxon>Pseudomonadati</taxon>
        <taxon>Pseudomonadota</taxon>
        <taxon>Betaproteobacteria</taxon>
        <taxon>Nitrosomonadales</taxon>
        <taxon>Thiobacillaceae</taxon>
        <taxon>Thiobacillus</taxon>
    </lineage>
</organism>
<dbReference type="Pfam" id="PF03466">
    <property type="entry name" value="LysR_substrate"/>
    <property type="match status" value="1"/>
</dbReference>
<dbReference type="Gene3D" id="1.10.10.10">
    <property type="entry name" value="Winged helix-like DNA-binding domain superfamily/Winged helix DNA-binding domain"/>
    <property type="match status" value="1"/>
</dbReference>
<dbReference type="PROSITE" id="PS50931">
    <property type="entry name" value="HTH_LYSR"/>
    <property type="match status" value="1"/>
</dbReference>
<keyword evidence="2" id="KW-0805">Transcription regulation</keyword>
<dbReference type="Pfam" id="PF00126">
    <property type="entry name" value="HTH_1"/>
    <property type="match status" value="1"/>
</dbReference>
<evidence type="ECO:0000256" key="2">
    <source>
        <dbReference type="ARBA" id="ARBA00023015"/>
    </source>
</evidence>
<dbReference type="InterPro" id="IPR036390">
    <property type="entry name" value="WH_DNA-bd_sf"/>
</dbReference>
<name>A0ABZ1CM70_9PROT</name>
<dbReference type="Proteomes" id="UP001334732">
    <property type="component" value="Chromosome"/>
</dbReference>
<dbReference type="PANTHER" id="PTHR30537">
    <property type="entry name" value="HTH-TYPE TRANSCRIPTIONAL REGULATOR"/>
    <property type="match status" value="1"/>
</dbReference>